<evidence type="ECO:0000256" key="1">
    <source>
        <dbReference type="SAM" id="MobiDB-lite"/>
    </source>
</evidence>
<sequence>MARTDTARANGNDHHETGTVECGSCSRPLEITRQQWERWACLPCPCGSAADLEFARRHCEWDDTTR</sequence>
<proteinExistence type="predicted"/>
<name>A0A2N3WF18_9PSEU</name>
<dbReference type="EMBL" id="PJMY01000003">
    <property type="protein sequence ID" value="PKV92462.1"/>
    <property type="molecule type" value="Genomic_DNA"/>
</dbReference>
<dbReference type="AlphaFoldDB" id="A0A2N3WF18"/>
<comment type="caution">
    <text evidence="3">The sequence shown here is derived from an EMBL/GenBank/DDBJ whole genome shotgun (WGS) entry which is preliminary data.</text>
</comment>
<protein>
    <submittedName>
        <fullName evidence="3">Uncharacterized protein</fullName>
    </submittedName>
</protein>
<dbReference type="Proteomes" id="UP000233750">
    <property type="component" value="Unassembled WGS sequence"/>
</dbReference>
<evidence type="ECO:0000313" key="3">
    <source>
        <dbReference type="EMBL" id="PKV92462.1"/>
    </source>
</evidence>
<dbReference type="Proteomes" id="UP000550260">
    <property type="component" value="Unassembled WGS sequence"/>
</dbReference>
<dbReference type="RefSeq" id="WP_101436286.1">
    <property type="nucleotide sequence ID" value="NZ_JACJHR010000105.1"/>
</dbReference>
<accession>A0A2N3WF18</accession>
<keyword evidence="4" id="KW-1185">Reference proteome</keyword>
<evidence type="ECO:0000313" key="2">
    <source>
        <dbReference type="EMBL" id="MBB2505446.1"/>
    </source>
</evidence>
<gene>
    <name evidence="3" type="ORF">ATK30_3266</name>
    <name evidence="2" type="ORF">H5411_40795</name>
</gene>
<evidence type="ECO:0000313" key="4">
    <source>
        <dbReference type="Proteomes" id="UP000233750"/>
    </source>
</evidence>
<evidence type="ECO:0000313" key="5">
    <source>
        <dbReference type="Proteomes" id="UP000550260"/>
    </source>
</evidence>
<feature type="region of interest" description="Disordered" evidence="1">
    <location>
        <begin position="1"/>
        <end position="20"/>
    </location>
</feature>
<reference evidence="2 5" key="2">
    <citation type="submission" date="2020-08" db="EMBL/GenBank/DDBJ databases">
        <title>Amycolatopsis echigonensis JCM 21831.</title>
        <authorList>
            <person name="Tedsree N."/>
            <person name="Kuncharoen N."/>
            <person name="Likhitwitayawuid K."/>
            <person name="Tanasupawat S."/>
        </authorList>
    </citation>
    <scope>NUCLEOTIDE SEQUENCE [LARGE SCALE GENOMIC DNA]</scope>
    <source>
        <strain evidence="2 5">JCM 21831</strain>
    </source>
</reference>
<accession>A0A8E1W7V3</accession>
<organism evidence="3 4">
    <name type="scientific">Amycolatopsis echigonensis</name>
    <dbReference type="NCBI Taxonomy" id="2576905"/>
    <lineage>
        <taxon>Bacteria</taxon>
        <taxon>Bacillati</taxon>
        <taxon>Actinomycetota</taxon>
        <taxon>Actinomycetes</taxon>
        <taxon>Pseudonocardiales</taxon>
        <taxon>Pseudonocardiaceae</taxon>
        <taxon>Amycolatopsis</taxon>
    </lineage>
</organism>
<reference evidence="3 4" key="1">
    <citation type="submission" date="2017-12" db="EMBL/GenBank/DDBJ databases">
        <title>Sequencing the genomes of 1000 Actinobacteria strains.</title>
        <authorList>
            <person name="Klenk H.-P."/>
        </authorList>
    </citation>
    <scope>NUCLEOTIDE SEQUENCE [LARGE SCALE GENOMIC DNA]</scope>
    <source>
        <strain evidence="3 4">DSM 45165</strain>
    </source>
</reference>
<dbReference type="EMBL" id="JACJHR010000105">
    <property type="protein sequence ID" value="MBB2505446.1"/>
    <property type="molecule type" value="Genomic_DNA"/>
</dbReference>